<comment type="caution">
    <text evidence="1">The sequence shown here is derived from an EMBL/GenBank/DDBJ whole genome shotgun (WGS) entry which is preliminary data.</text>
</comment>
<reference evidence="1" key="1">
    <citation type="submission" date="2020-07" db="EMBL/GenBank/DDBJ databases">
        <title>Multicomponent nature underlies the extraordinary mechanical properties of spider dragline silk.</title>
        <authorList>
            <person name="Kono N."/>
            <person name="Nakamura H."/>
            <person name="Mori M."/>
            <person name="Yoshida Y."/>
            <person name="Ohtoshi R."/>
            <person name="Malay A.D."/>
            <person name="Moran D.A.P."/>
            <person name="Tomita M."/>
            <person name="Numata K."/>
            <person name="Arakawa K."/>
        </authorList>
    </citation>
    <scope>NUCLEOTIDE SEQUENCE</scope>
</reference>
<protein>
    <submittedName>
        <fullName evidence="1">Uncharacterized protein</fullName>
    </submittedName>
</protein>
<dbReference type="EMBL" id="BMAO01038256">
    <property type="protein sequence ID" value="GFR23615.1"/>
    <property type="molecule type" value="Genomic_DNA"/>
</dbReference>
<gene>
    <name evidence="1" type="ORF">TNCT_579471</name>
</gene>
<dbReference type="AlphaFoldDB" id="A0A8X6HJY1"/>
<accession>A0A8X6HJY1</accession>
<evidence type="ECO:0000313" key="2">
    <source>
        <dbReference type="Proteomes" id="UP000887116"/>
    </source>
</evidence>
<dbReference type="Proteomes" id="UP000887116">
    <property type="component" value="Unassembled WGS sequence"/>
</dbReference>
<keyword evidence="2" id="KW-1185">Reference proteome</keyword>
<sequence length="175" mass="20385">MDTEALAFARDLMRYCFRTLSGTDLELRAIDSGVLSRSPFTSTMGRALILYSKSIHRYIYLSVVTYMEHIMRDTREFLQFAQVIADAFYEDCVFFEWTATCSFIVKMCLLLHTPGDETLALMGCYAVAMVYSKFKMQFNLEGGWRNYHVFCCAHIYSLKVQGIVEPRHYETNRCF</sequence>
<proteinExistence type="predicted"/>
<evidence type="ECO:0000313" key="1">
    <source>
        <dbReference type="EMBL" id="GFR23615.1"/>
    </source>
</evidence>
<organism evidence="1 2">
    <name type="scientific">Trichonephila clavata</name>
    <name type="common">Joro spider</name>
    <name type="synonym">Nephila clavata</name>
    <dbReference type="NCBI Taxonomy" id="2740835"/>
    <lineage>
        <taxon>Eukaryota</taxon>
        <taxon>Metazoa</taxon>
        <taxon>Ecdysozoa</taxon>
        <taxon>Arthropoda</taxon>
        <taxon>Chelicerata</taxon>
        <taxon>Arachnida</taxon>
        <taxon>Araneae</taxon>
        <taxon>Araneomorphae</taxon>
        <taxon>Entelegynae</taxon>
        <taxon>Araneoidea</taxon>
        <taxon>Nephilidae</taxon>
        <taxon>Trichonephila</taxon>
    </lineage>
</organism>
<name>A0A8X6HJY1_TRICU</name>